<dbReference type="InterPro" id="IPR000515">
    <property type="entry name" value="MetI-like"/>
</dbReference>
<evidence type="ECO:0000256" key="9">
    <source>
        <dbReference type="ARBA" id="ARBA00023136"/>
    </source>
</evidence>
<evidence type="ECO:0000256" key="11">
    <source>
        <dbReference type="ARBA" id="ARBA00040727"/>
    </source>
</evidence>
<feature type="transmembrane region" description="Helical" evidence="12">
    <location>
        <begin position="101"/>
        <end position="119"/>
    </location>
</feature>
<dbReference type="CDD" id="cd06261">
    <property type="entry name" value="TM_PBP2"/>
    <property type="match status" value="1"/>
</dbReference>
<feature type="transmembrane region" description="Helical" evidence="12">
    <location>
        <begin position="66"/>
        <end position="89"/>
    </location>
</feature>
<evidence type="ECO:0000313" key="14">
    <source>
        <dbReference type="EMBL" id="SET49411.1"/>
    </source>
</evidence>
<reference evidence="15" key="1">
    <citation type="submission" date="2016-10" db="EMBL/GenBank/DDBJ databases">
        <authorList>
            <person name="Varghese N."/>
            <person name="Submissions S."/>
        </authorList>
    </citation>
    <scope>NUCLEOTIDE SEQUENCE [LARGE SCALE GENOMIC DNA]</scope>
    <source>
        <strain evidence="15">DSM 18579</strain>
    </source>
</reference>
<keyword evidence="15" id="KW-1185">Reference proteome</keyword>
<evidence type="ECO:0000313" key="15">
    <source>
        <dbReference type="Proteomes" id="UP000242642"/>
    </source>
</evidence>
<organism evidence="14 15">
    <name type="scientific">Thorsellia anophelis DSM 18579</name>
    <dbReference type="NCBI Taxonomy" id="1123402"/>
    <lineage>
        <taxon>Bacteria</taxon>
        <taxon>Pseudomonadati</taxon>
        <taxon>Pseudomonadota</taxon>
        <taxon>Gammaproteobacteria</taxon>
        <taxon>Enterobacterales</taxon>
        <taxon>Thorselliaceae</taxon>
        <taxon>Thorsellia</taxon>
    </lineage>
</organism>
<keyword evidence="4" id="KW-1003">Cell membrane</keyword>
<protein>
    <recommendedName>
        <fullName evidence="11">D-methionine transport system permease protein MetI</fullName>
    </recommendedName>
</protein>
<dbReference type="SUPFAM" id="SSF161098">
    <property type="entry name" value="MetI-like"/>
    <property type="match status" value="1"/>
</dbReference>
<dbReference type="Pfam" id="PF00528">
    <property type="entry name" value="BPD_transp_1"/>
    <property type="match status" value="1"/>
</dbReference>
<feature type="domain" description="ABC transmembrane type-1" evidence="13">
    <location>
        <begin position="27"/>
        <end position="218"/>
    </location>
</feature>
<evidence type="ECO:0000256" key="5">
    <source>
        <dbReference type="ARBA" id="ARBA00022519"/>
    </source>
</evidence>
<dbReference type="Gene3D" id="1.10.3720.10">
    <property type="entry name" value="MetI-like"/>
    <property type="match status" value="1"/>
</dbReference>
<dbReference type="GO" id="GO:0005886">
    <property type="term" value="C:plasma membrane"/>
    <property type="evidence" value="ECO:0007669"/>
    <property type="project" value="UniProtKB-SubCell"/>
</dbReference>
<comment type="subcellular location">
    <subcellularLocation>
        <location evidence="1">Cell inner membrane</location>
        <topology evidence="1">Multi-pass membrane protein</topology>
    </subcellularLocation>
    <subcellularLocation>
        <location evidence="12">Cell membrane</location>
        <topology evidence="12">Multi-pass membrane protein</topology>
    </subcellularLocation>
</comment>
<comment type="similarity">
    <text evidence="2">Belongs to the binding-protein-dependent transport system permease family. CysTW subfamily.</text>
</comment>
<evidence type="ECO:0000256" key="8">
    <source>
        <dbReference type="ARBA" id="ARBA00022989"/>
    </source>
</evidence>
<name>A0A1I0EV06_9GAMM</name>
<accession>A0A1I0EV06</accession>
<dbReference type="EMBL" id="FOHV01000032">
    <property type="protein sequence ID" value="SET49411.1"/>
    <property type="molecule type" value="Genomic_DNA"/>
</dbReference>
<dbReference type="InterPro" id="IPR051322">
    <property type="entry name" value="AA_ABC_Transporter_Permease"/>
</dbReference>
<dbReference type="OrthoDB" id="9793490at2"/>
<evidence type="ECO:0000256" key="6">
    <source>
        <dbReference type="ARBA" id="ARBA00022692"/>
    </source>
</evidence>
<dbReference type="NCBIfam" id="NF008049">
    <property type="entry name" value="PRK10782.1"/>
    <property type="match status" value="1"/>
</dbReference>
<proteinExistence type="inferred from homology"/>
<evidence type="ECO:0000256" key="1">
    <source>
        <dbReference type="ARBA" id="ARBA00004429"/>
    </source>
</evidence>
<dbReference type="RefSeq" id="WP_093321789.1">
    <property type="nucleotide sequence ID" value="NZ_FOHV01000032.1"/>
</dbReference>
<keyword evidence="7" id="KW-0029">Amino-acid transport</keyword>
<evidence type="ECO:0000256" key="10">
    <source>
        <dbReference type="ARBA" id="ARBA00037265"/>
    </source>
</evidence>
<evidence type="ECO:0000259" key="13">
    <source>
        <dbReference type="PROSITE" id="PS50928"/>
    </source>
</evidence>
<keyword evidence="8 12" id="KW-1133">Transmembrane helix</keyword>
<gene>
    <name evidence="14" type="ORF">SAMN02583745_02533</name>
</gene>
<dbReference type="PROSITE" id="PS50928">
    <property type="entry name" value="ABC_TM1"/>
    <property type="match status" value="1"/>
</dbReference>
<dbReference type="GO" id="GO:0048473">
    <property type="term" value="P:D-methionine transmembrane transport"/>
    <property type="evidence" value="ECO:0007669"/>
    <property type="project" value="TreeGrafter"/>
</dbReference>
<comment type="function">
    <text evidence="10">Part of the binding-protein-dependent transport system for D-methionine and the toxic methionine analog alpha-methyl-methionine. Probably responsible for the translocation of the substrate across the membrane.</text>
</comment>
<evidence type="ECO:0000256" key="12">
    <source>
        <dbReference type="RuleBase" id="RU363032"/>
    </source>
</evidence>
<dbReference type="PANTHER" id="PTHR30450:SF8">
    <property type="entry name" value="D-METHIONINE TRANSPORT SYSTEM PERMEASE PROTEIN METI"/>
    <property type="match status" value="1"/>
</dbReference>
<keyword evidence="3 12" id="KW-0813">Transport</keyword>
<evidence type="ECO:0000256" key="3">
    <source>
        <dbReference type="ARBA" id="ARBA00022448"/>
    </source>
</evidence>
<keyword evidence="6 12" id="KW-0812">Transmembrane</keyword>
<dbReference type="PANTHER" id="PTHR30450">
    <property type="entry name" value="ABC TRANSPORTER PERMEASE"/>
    <property type="match status" value="1"/>
</dbReference>
<dbReference type="InterPro" id="IPR035906">
    <property type="entry name" value="MetI-like_sf"/>
</dbReference>
<dbReference type="FunFam" id="1.10.3720.10:FF:000002">
    <property type="entry name" value="D-methionine ABC transporter permease MetI"/>
    <property type="match status" value="1"/>
</dbReference>
<dbReference type="Proteomes" id="UP000242642">
    <property type="component" value="Unassembled WGS sequence"/>
</dbReference>
<evidence type="ECO:0000256" key="2">
    <source>
        <dbReference type="ARBA" id="ARBA00007069"/>
    </source>
</evidence>
<evidence type="ECO:0000256" key="4">
    <source>
        <dbReference type="ARBA" id="ARBA00022475"/>
    </source>
</evidence>
<evidence type="ECO:0000256" key="7">
    <source>
        <dbReference type="ARBA" id="ARBA00022970"/>
    </source>
</evidence>
<keyword evidence="9 12" id="KW-0472">Membrane</keyword>
<feature type="transmembrane region" description="Helical" evidence="12">
    <location>
        <begin position="201"/>
        <end position="224"/>
    </location>
</feature>
<feature type="transmembrane region" description="Helical" evidence="12">
    <location>
        <begin position="160"/>
        <end position="181"/>
    </location>
</feature>
<sequence>MFELVINWLSPSDKAIDVIVKLFPQGIIETLMMTFISGAGGIAIGLPIGILLFCLRPNGILANPTLYKSLSLVVNYFRAIPFFIMIVWLLEVTKFIVGKKYGIWAAIIPLTVACSPFIARMTENVLLELPNGLIEASRAMGASPSQIIFKVLVPEALPGLINSFTVVFISLVGYSAMGGAVGAGGLGQIAHKYGYVGYDAFIMNCVVLLFVIIVTLIQLSGTYLSKKVNKR</sequence>
<feature type="transmembrane region" description="Helical" evidence="12">
    <location>
        <begin position="31"/>
        <end position="54"/>
    </location>
</feature>
<dbReference type="AlphaFoldDB" id="A0A1I0EV06"/>
<keyword evidence="5" id="KW-0997">Cell inner membrane</keyword>
<dbReference type="STRING" id="1123402.SAMN02583745_02533"/>